<proteinExistence type="predicted"/>
<evidence type="ECO:0000313" key="1">
    <source>
        <dbReference type="EMBL" id="GJT68048.1"/>
    </source>
</evidence>
<comment type="caution">
    <text evidence="1">The sequence shown here is derived from an EMBL/GenBank/DDBJ whole genome shotgun (WGS) entry which is preliminary data.</text>
</comment>
<keyword evidence="2" id="KW-1185">Reference proteome</keyword>
<reference evidence="1" key="1">
    <citation type="journal article" date="2022" name="Int. J. Mol. Sci.">
        <title>Draft Genome of Tanacetum Coccineum: Genomic Comparison of Closely Related Tanacetum-Family Plants.</title>
        <authorList>
            <person name="Yamashiro T."/>
            <person name="Shiraishi A."/>
            <person name="Nakayama K."/>
            <person name="Satake H."/>
        </authorList>
    </citation>
    <scope>NUCLEOTIDE SEQUENCE</scope>
</reference>
<gene>
    <name evidence="1" type="ORF">Tco_1019528</name>
</gene>
<accession>A0ABQ5FYW4</accession>
<organism evidence="1 2">
    <name type="scientific">Tanacetum coccineum</name>
    <dbReference type="NCBI Taxonomy" id="301880"/>
    <lineage>
        <taxon>Eukaryota</taxon>
        <taxon>Viridiplantae</taxon>
        <taxon>Streptophyta</taxon>
        <taxon>Embryophyta</taxon>
        <taxon>Tracheophyta</taxon>
        <taxon>Spermatophyta</taxon>
        <taxon>Magnoliopsida</taxon>
        <taxon>eudicotyledons</taxon>
        <taxon>Gunneridae</taxon>
        <taxon>Pentapetalae</taxon>
        <taxon>asterids</taxon>
        <taxon>campanulids</taxon>
        <taxon>Asterales</taxon>
        <taxon>Asteraceae</taxon>
        <taxon>Asteroideae</taxon>
        <taxon>Anthemideae</taxon>
        <taxon>Anthemidinae</taxon>
        <taxon>Tanacetum</taxon>
    </lineage>
</organism>
<protein>
    <submittedName>
        <fullName evidence="1">Uncharacterized protein</fullName>
    </submittedName>
</protein>
<reference evidence="1" key="2">
    <citation type="submission" date="2022-01" db="EMBL/GenBank/DDBJ databases">
        <authorList>
            <person name="Yamashiro T."/>
            <person name="Shiraishi A."/>
            <person name="Satake H."/>
            <person name="Nakayama K."/>
        </authorList>
    </citation>
    <scope>NUCLEOTIDE SEQUENCE</scope>
</reference>
<evidence type="ECO:0000313" key="2">
    <source>
        <dbReference type="Proteomes" id="UP001151760"/>
    </source>
</evidence>
<name>A0ABQ5FYW4_9ASTR</name>
<sequence>MFKIYNPFIDLVDFAVIALPPREQRHQYLRYEGLHYTNADIVDFKMRLARIYKREVHRLQVFDFRGLPDLMAEGLSGRMQIEHGDAQGQSLFTSRAWRRLFDIRGPLVYELILEFFSTFRFGEVVLDLDTAEALQFQDFLGIALSYTSIRDLILRLCHRLIVYNITGRSQAPKKVTVTDLFYLRGMDVGSVNVPYLLTRYLRLFASGRKQGVMIFGGQFVARLARHFGLLTKEILQGLTVIVSELLVIDMIELVRLQICEEIDDTWDWVASRPERKPDAAAGALKVAEDAPAVDEGA</sequence>
<dbReference type="EMBL" id="BQNB010017864">
    <property type="protein sequence ID" value="GJT68048.1"/>
    <property type="molecule type" value="Genomic_DNA"/>
</dbReference>
<dbReference type="Proteomes" id="UP001151760">
    <property type="component" value="Unassembled WGS sequence"/>
</dbReference>